<dbReference type="EMBL" id="WIQZ01000034">
    <property type="protein sequence ID" value="KAF3134904.1"/>
    <property type="molecule type" value="Genomic_DNA"/>
</dbReference>
<dbReference type="AlphaFoldDB" id="A0A7C8NPT7"/>
<evidence type="ECO:0000313" key="4">
    <source>
        <dbReference type="Proteomes" id="UP000480548"/>
    </source>
</evidence>
<feature type="region of interest" description="Disordered" evidence="1">
    <location>
        <begin position="1"/>
        <end position="24"/>
    </location>
</feature>
<dbReference type="InterPro" id="IPR053013">
    <property type="entry name" value="LAT"/>
</dbReference>
<evidence type="ECO:0000313" key="3">
    <source>
        <dbReference type="EMBL" id="KAF3134904.1"/>
    </source>
</evidence>
<reference evidence="3 4" key="1">
    <citation type="submission" date="2019-06" db="EMBL/GenBank/DDBJ databases">
        <authorList>
            <person name="Palmer J.M."/>
        </authorList>
    </citation>
    <scope>NUCLEOTIDE SEQUENCE [LARGE SCALE GENOMIC DNA]</scope>
    <source>
        <strain evidence="3 4">TWF703</strain>
    </source>
</reference>
<evidence type="ECO:0000256" key="1">
    <source>
        <dbReference type="SAM" id="MobiDB-lite"/>
    </source>
</evidence>
<dbReference type="PANTHER" id="PTHR34815">
    <property type="entry name" value="LYSINE ACETYLTRANSFERASE"/>
    <property type="match status" value="1"/>
</dbReference>
<dbReference type="Pfam" id="PF22998">
    <property type="entry name" value="GNAT_LYC1-like"/>
    <property type="match status" value="1"/>
</dbReference>
<organism evidence="3 4">
    <name type="scientific">Orbilia oligospora</name>
    <name type="common">Nematode-trapping fungus</name>
    <name type="synonym">Arthrobotrys oligospora</name>
    <dbReference type="NCBI Taxonomy" id="2813651"/>
    <lineage>
        <taxon>Eukaryota</taxon>
        <taxon>Fungi</taxon>
        <taxon>Dikarya</taxon>
        <taxon>Ascomycota</taxon>
        <taxon>Pezizomycotina</taxon>
        <taxon>Orbiliomycetes</taxon>
        <taxon>Orbiliales</taxon>
        <taxon>Orbiliaceae</taxon>
        <taxon>Orbilia</taxon>
    </lineage>
</organism>
<gene>
    <name evidence="3" type="ORF">TWF703_006234</name>
</gene>
<dbReference type="InterPro" id="IPR055100">
    <property type="entry name" value="GNAT_LYC1-like"/>
</dbReference>
<comment type="caution">
    <text evidence="3">The sequence shown here is derived from an EMBL/GenBank/DDBJ whole genome shotgun (WGS) entry which is preliminary data.</text>
</comment>
<feature type="compositionally biased region" description="Low complexity" evidence="1">
    <location>
        <begin position="1"/>
        <end position="18"/>
    </location>
</feature>
<dbReference type="SUPFAM" id="SSF55729">
    <property type="entry name" value="Acyl-CoA N-acyltransferases (Nat)"/>
    <property type="match status" value="1"/>
</dbReference>
<dbReference type="InterPro" id="IPR016181">
    <property type="entry name" value="Acyl_CoA_acyltransferase"/>
</dbReference>
<proteinExistence type="predicted"/>
<dbReference type="Proteomes" id="UP000480548">
    <property type="component" value="Unassembled WGS sequence"/>
</dbReference>
<feature type="domain" description="LYC1 C-terminal" evidence="2">
    <location>
        <begin position="191"/>
        <end position="368"/>
    </location>
</feature>
<sequence>MAPSTTHPSSPTLSSSPPDVKNPSLVLRPATIPERHHTWVLNKHSWKGILTDNAYYLREAHIASQDLTRNGGITYWILVDPSAPCNTTCPQSPDHILSACEVIRKPCLIARKTGEVEEVICYGIGSVYTSERHRGKGYAKSMLQRLGHQLKTLPDPSKPEESLRVGFSVLYSDIGKEFYNRIGWRPHQSSHISFPSKLPTSAPSSKAKNVLKSDLKALCASDCAHIRRVVTKTPFAPDVEVRCVQFPTVEVMEWHHAREEFIGQYATSKAPTIKGAWVPIQQGAEYPPQEGSDGSNAVWVIWTHDYAEKKLVFLRLHTPTITSGNENTILEAIKHVIIAAANEADAWGFKEIISWNPDDITETAVKCVFGSGTGGQKLGALVFSLSVFLSRFCFSFSCCFTVAPSKMGLSGTGPSLELMFLAFCLGQVGSLSKNALMESPYMDINGYGIT</sequence>
<evidence type="ECO:0000259" key="2">
    <source>
        <dbReference type="Pfam" id="PF22998"/>
    </source>
</evidence>
<dbReference type="Gene3D" id="3.40.630.30">
    <property type="match status" value="1"/>
</dbReference>
<dbReference type="PANTHER" id="PTHR34815:SF2">
    <property type="entry name" value="N-ACETYLTRANSFERASE DOMAIN-CONTAINING PROTEIN"/>
    <property type="match status" value="1"/>
</dbReference>
<protein>
    <recommendedName>
        <fullName evidence="2">LYC1 C-terminal domain-containing protein</fullName>
    </recommendedName>
</protein>
<accession>A0A7C8NPT7</accession>
<name>A0A7C8NPT7_ORBOL</name>